<evidence type="ECO:0000256" key="3">
    <source>
        <dbReference type="ARBA" id="ARBA00009347"/>
    </source>
</evidence>
<keyword evidence="5 8" id="KW-0285">Flavoprotein</keyword>
<dbReference type="GO" id="GO:0050660">
    <property type="term" value="F:flavin adenine dinucleotide binding"/>
    <property type="evidence" value="ECO:0007669"/>
    <property type="project" value="InterPro"/>
</dbReference>
<dbReference type="InterPro" id="IPR009100">
    <property type="entry name" value="AcylCoA_DH/oxidase_NM_dom_sf"/>
</dbReference>
<dbReference type="Pfam" id="PF02771">
    <property type="entry name" value="Acyl-CoA_dh_N"/>
    <property type="match status" value="1"/>
</dbReference>
<feature type="domain" description="Acyl-CoA oxidase/dehydrogenase middle" evidence="10">
    <location>
        <begin position="123"/>
        <end position="216"/>
    </location>
</feature>
<evidence type="ECO:0000256" key="1">
    <source>
        <dbReference type="ARBA" id="ARBA00001974"/>
    </source>
</evidence>
<dbReference type="GO" id="GO:0009083">
    <property type="term" value="P:branched-chain amino acid catabolic process"/>
    <property type="evidence" value="ECO:0007669"/>
    <property type="project" value="UniProtKB-KW"/>
</dbReference>
<dbReference type="RefSeq" id="WP_007403752.1">
    <property type="nucleotide sequence ID" value="NZ_BBJS01000016.1"/>
</dbReference>
<dbReference type="Proteomes" id="UP000032025">
    <property type="component" value="Unassembled WGS sequence"/>
</dbReference>
<sequence length="380" mass="41782">MTQFDLTDEQREIQDLARRFTADRITPFAAEWDEKHIFPRDTIREAAELGFAAIYVSEESGGIALGRLEAALIMEAMAYGCPSTSAFISIHNMASWMIDRFGDADVKGRYLPDLVTMDRMASYCLTEPGSGSDAAALKTRAVRDGDHYVVSGSKQFISGGGENEVYVTMVRTGEDGPKGISCLVIDKDTPGVSFGANERKLGWHSQPTRQVMFDNVRIPVANRLGAEGEGFRIAMMGLDGGRLNIGACSLGGAQRCLDEAVAYVKDRRQFGKAIAEFQNTQFTLADMATELEAARALLYLAAAKVTDNAPDKTRFAAMAKRLATDTGSSVVDRALQLHGGYGYLMDYPIERFWRDLRVHSILEGTNQVMRMIVGRDLLKD</sequence>
<evidence type="ECO:0000313" key="13">
    <source>
        <dbReference type="Proteomes" id="UP000032025"/>
    </source>
</evidence>
<dbReference type="InterPro" id="IPR009075">
    <property type="entry name" value="AcylCo_DH/oxidase_C"/>
</dbReference>
<dbReference type="InterPro" id="IPR052547">
    <property type="entry name" value="Mito_Isobutyryl-CoADH"/>
</dbReference>
<dbReference type="Gene3D" id="2.40.110.10">
    <property type="entry name" value="Butyryl-CoA Dehydrogenase, subunit A, domain 2"/>
    <property type="match status" value="1"/>
</dbReference>
<dbReference type="Pfam" id="PF02770">
    <property type="entry name" value="Acyl-CoA_dh_M"/>
    <property type="match status" value="1"/>
</dbReference>
<dbReference type="Pfam" id="PF00441">
    <property type="entry name" value="Acyl-CoA_dh_1"/>
    <property type="match status" value="1"/>
</dbReference>
<evidence type="ECO:0000313" key="12">
    <source>
        <dbReference type="EMBL" id="GAN13277.1"/>
    </source>
</evidence>
<reference evidence="12 13" key="1">
    <citation type="submission" date="2014-08" db="EMBL/GenBank/DDBJ databases">
        <title>Whole genome shotgun sequence of Sphingomonas paucimobilis NBRC 13935.</title>
        <authorList>
            <person name="Hosoyama A."/>
            <person name="Hashimoto M."/>
            <person name="Hosoyama Y."/>
            <person name="Noguchi M."/>
            <person name="Uohara A."/>
            <person name="Ohji S."/>
            <person name="Katano-Makiyama Y."/>
            <person name="Ichikawa N."/>
            <person name="Kimura A."/>
            <person name="Yamazoe A."/>
            <person name="Fujita N."/>
        </authorList>
    </citation>
    <scope>NUCLEOTIDE SEQUENCE [LARGE SCALE GENOMIC DNA]</scope>
    <source>
        <strain evidence="12 13">NBRC 13935</strain>
    </source>
</reference>
<dbReference type="InterPro" id="IPR013786">
    <property type="entry name" value="AcylCoA_DH/ox_N"/>
</dbReference>
<dbReference type="PANTHER" id="PTHR43831:SF1">
    <property type="entry name" value="ISOBUTYRYL-COA DEHYDROGENASE, MITOCHONDRIAL"/>
    <property type="match status" value="1"/>
</dbReference>
<dbReference type="PROSITE" id="PS00072">
    <property type="entry name" value="ACYL_COA_DH_1"/>
    <property type="match status" value="1"/>
</dbReference>
<proteinExistence type="inferred from homology"/>
<keyword evidence="4" id="KW-0101">Branched-chain amino acid catabolism</keyword>
<accession>A0A0C9NAM1</accession>
<evidence type="ECO:0000256" key="8">
    <source>
        <dbReference type="RuleBase" id="RU362125"/>
    </source>
</evidence>
<evidence type="ECO:0000256" key="4">
    <source>
        <dbReference type="ARBA" id="ARBA00022456"/>
    </source>
</evidence>
<evidence type="ECO:0000256" key="5">
    <source>
        <dbReference type="ARBA" id="ARBA00022630"/>
    </source>
</evidence>
<dbReference type="GeneID" id="78526935"/>
<name>A0A0C9NAM1_SPHPI</name>
<comment type="pathway">
    <text evidence="2">Amino-acid degradation; L-valine degradation.</text>
</comment>
<dbReference type="FunFam" id="2.40.110.10:FF:000001">
    <property type="entry name" value="Acyl-CoA dehydrogenase, mitochondrial"/>
    <property type="match status" value="1"/>
</dbReference>
<dbReference type="AlphaFoldDB" id="A0A0C9NAM1"/>
<dbReference type="PROSITE" id="PS00073">
    <property type="entry name" value="ACYL_COA_DH_2"/>
    <property type="match status" value="1"/>
</dbReference>
<dbReference type="EMBL" id="BBJS01000016">
    <property type="protein sequence ID" value="GAN13277.1"/>
    <property type="molecule type" value="Genomic_DNA"/>
</dbReference>
<keyword evidence="6 8" id="KW-0274">FAD</keyword>
<dbReference type="PANTHER" id="PTHR43831">
    <property type="entry name" value="ISOBUTYRYL-COA DEHYDROGENASE"/>
    <property type="match status" value="1"/>
</dbReference>
<organism evidence="12 13">
    <name type="scientific">Sphingomonas paucimobilis NBRC 13935</name>
    <dbReference type="NCBI Taxonomy" id="1219050"/>
    <lineage>
        <taxon>Bacteria</taxon>
        <taxon>Pseudomonadati</taxon>
        <taxon>Pseudomonadota</taxon>
        <taxon>Alphaproteobacteria</taxon>
        <taxon>Sphingomonadales</taxon>
        <taxon>Sphingomonadaceae</taxon>
        <taxon>Sphingomonas</taxon>
    </lineage>
</organism>
<dbReference type="FunFam" id="1.20.140.10:FF:000001">
    <property type="entry name" value="Acyl-CoA dehydrogenase"/>
    <property type="match status" value="1"/>
</dbReference>
<dbReference type="InterPro" id="IPR037069">
    <property type="entry name" value="AcylCoA_DH/ox_N_sf"/>
</dbReference>
<dbReference type="InterPro" id="IPR036250">
    <property type="entry name" value="AcylCo_DH-like_C"/>
</dbReference>
<evidence type="ECO:0000259" key="11">
    <source>
        <dbReference type="Pfam" id="PF02771"/>
    </source>
</evidence>
<gene>
    <name evidence="12" type="primary">fadE</name>
    <name evidence="12" type="ORF">SP6_16_00090</name>
</gene>
<keyword evidence="13" id="KW-1185">Reference proteome</keyword>
<dbReference type="SUPFAM" id="SSF56645">
    <property type="entry name" value="Acyl-CoA dehydrogenase NM domain-like"/>
    <property type="match status" value="1"/>
</dbReference>
<evidence type="ECO:0000256" key="7">
    <source>
        <dbReference type="ARBA" id="ARBA00023002"/>
    </source>
</evidence>
<dbReference type="InterPro" id="IPR046373">
    <property type="entry name" value="Acyl-CoA_Oxase/DH_mid-dom_sf"/>
</dbReference>
<evidence type="ECO:0000256" key="6">
    <source>
        <dbReference type="ARBA" id="ARBA00022827"/>
    </source>
</evidence>
<dbReference type="GO" id="GO:0003995">
    <property type="term" value="F:acyl-CoA dehydrogenase activity"/>
    <property type="evidence" value="ECO:0007669"/>
    <property type="project" value="InterPro"/>
</dbReference>
<feature type="domain" description="Acyl-CoA dehydrogenase/oxidase N-terminal" evidence="11">
    <location>
        <begin position="7"/>
        <end position="117"/>
    </location>
</feature>
<dbReference type="Gene3D" id="1.10.540.10">
    <property type="entry name" value="Acyl-CoA dehydrogenase/oxidase, N-terminal domain"/>
    <property type="match status" value="1"/>
</dbReference>
<evidence type="ECO:0000259" key="9">
    <source>
        <dbReference type="Pfam" id="PF00441"/>
    </source>
</evidence>
<comment type="cofactor">
    <cofactor evidence="1 8">
        <name>FAD</name>
        <dbReference type="ChEBI" id="CHEBI:57692"/>
    </cofactor>
</comment>
<feature type="domain" description="Acyl-CoA dehydrogenase/oxidase C-terminal" evidence="9">
    <location>
        <begin position="228"/>
        <end position="377"/>
    </location>
</feature>
<dbReference type="InterPro" id="IPR006089">
    <property type="entry name" value="Acyl-CoA_DH_CS"/>
</dbReference>
<keyword evidence="7 8" id="KW-0560">Oxidoreductase</keyword>
<comment type="similarity">
    <text evidence="3 8">Belongs to the acyl-CoA dehydrogenase family.</text>
</comment>
<comment type="caution">
    <text evidence="12">The sequence shown here is derived from an EMBL/GenBank/DDBJ whole genome shotgun (WGS) entry which is preliminary data.</text>
</comment>
<dbReference type="Gene3D" id="1.20.140.10">
    <property type="entry name" value="Butyryl-CoA Dehydrogenase, subunit A, domain 3"/>
    <property type="match status" value="1"/>
</dbReference>
<evidence type="ECO:0000259" key="10">
    <source>
        <dbReference type="Pfam" id="PF02770"/>
    </source>
</evidence>
<dbReference type="PIRSF" id="PIRSF016578">
    <property type="entry name" value="HsaA"/>
    <property type="match status" value="1"/>
</dbReference>
<dbReference type="SUPFAM" id="SSF47203">
    <property type="entry name" value="Acyl-CoA dehydrogenase C-terminal domain-like"/>
    <property type="match status" value="1"/>
</dbReference>
<protein>
    <submittedName>
        <fullName evidence="12">FadE protein</fullName>
    </submittedName>
</protein>
<dbReference type="InterPro" id="IPR006091">
    <property type="entry name" value="Acyl-CoA_Oxase/DH_mid-dom"/>
</dbReference>
<evidence type="ECO:0000256" key="2">
    <source>
        <dbReference type="ARBA" id="ARBA00005109"/>
    </source>
</evidence>